<dbReference type="PRINTS" id="PR00081">
    <property type="entry name" value="GDHRDH"/>
</dbReference>
<evidence type="ECO:0000256" key="11">
    <source>
        <dbReference type="RuleBase" id="RU000363"/>
    </source>
</evidence>
<evidence type="ECO:0000313" key="12">
    <source>
        <dbReference type="EMBL" id="MDQ0439570.1"/>
    </source>
</evidence>
<dbReference type="RefSeq" id="WP_266350465.1">
    <property type="nucleotide sequence ID" value="NZ_JAPKNG010000006.1"/>
</dbReference>
<dbReference type="PROSITE" id="PS00061">
    <property type="entry name" value="ADH_SHORT"/>
    <property type="match status" value="1"/>
</dbReference>
<sequence>MAHHQANGTALVTGASEGIGAVYARRLAERGYDLVLVARSEAKLNALAAEIVAATGRAVEVLVADLADKADLRTVEARLKNDAAITLLVNNAGIAVFGPYVDADADAIERMIDLNITALTRLSLAAIPGLVARAGSIINIASVVPLLPERFDNIYSSTKAYVLNFTQTLQTQLAKDGVHVQAVLPGATATAIWEKVGQPVSQLPPEMVMATDEMVDAALAGFDQGELVTVPSLADPALWAAHDAARLALGPHLSLKHAAARFKTAETVAA</sequence>
<organism evidence="12 13">
    <name type="scientific">Kaistia dalseonensis</name>
    <dbReference type="NCBI Taxonomy" id="410840"/>
    <lineage>
        <taxon>Bacteria</taxon>
        <taxon>Pseudomonadati</taxon>
        <taxon>Pseudomonadota</taxon>
        <taxon>Alphaproteobacteria</taxon>
        <taxon>Hyphomicrobiales</taxon>
        <taxon>Kaistiaceae</taxon>
        <taxon>Kaistia</taxon>
    </lineage>
</organism>
<evidence type="ECO:0000256" key="7">
    <source>
        <dbReference type="ARBA" id="ARBA00044271"/>
    </source>
</evidence>
<dbReference type="Gene3D" id="3.40.50.720">
    <property type="entry name" value="NAD(P)-binding Rossmann-like Domain"/>
    <property type="match status" value="1"/>
</dbReference>
<dbReference type="InterPro" id="IPR036291">
    <property type="entry name" value="NAD(P)-bd_dom_sf"/>
</dbReference>
<evidence type="ECO:0000256" key="4">
    <source>
        <dbReference type="ARBA" id="ARBA00044050"/>
    </source>
</evidence>
<evidence type="ECO:0000256" key="8">
    <source>
        <dbReference type="ARBA" id="ARBA00044349"/>
    </source>
</evidence>
<evidence type="ECO:0000256" key="5">
    <source>
        <dbReference type="ARBA" id="ARBA00044059"/>
    </source>
</evidence>
<comment type="similarity">
    <text evidence="1 11">Belongs to the short-chain dehydrogenases/reductases (SDR) family.</text>
</comment>
<dbReference type="EC" id="1.1.1.381" evidence="5"/>
<dbReference type="InterPro" id="IPR002347">
    <property type="entry name" value="SDR_fam"/>
</dbReference>
<reference evidence="12 13" key="1">
    <citation type="submission" date="2023-07" db="EMBL/GenBank/DDBJ databases">
        <title>Genomic Encyclopedia of Type Strains, Phase IV (KMG-IV): sequencing the most valuable type-strain genomes for metagenomic binning, comparative biology and taxonomic classification.</title>
        <authorList>
            <person name="Goeker M."/>
        </authorList>
    </citation>
    <scope>NUCLEOTIDE SEQUENCE [LARGE SCALE GENOMIC DNA]</scope>
    <source>
        <strain evidence="12 13">B6-8</strain>
    </source>
</reference>
<proteinExistence type="inferred from homology"/>
<evidence type="ECO:0000256" key="9">
    <source>
        <dbReference type="ARBA" id="ARBA00045650"/>
    </source>
</evidence>
<comment type="catalytic activity">
    <reaction evidence="10">
        <text>3-hydroxypropanoate + NADP(+) = 3-oxopropanoate + NADPH + H(+)</text>
        <dbReference type="Rhea" id="RHEA:26438"/>
        <dbReference type="ChEBI" id="CHEBI:15378"/>
        <dbReference type="ChEBI" id="CHEBI:16510"/>
        <dbReference type="ChEBI" id="CHEBI:33190"/>
        <dbReference type="ChEBI" id="CHEBI:57783"/>
        <dbReference type="ChEBI" id="CHEBI:58349"/>
        <dbReference type="EC" id="1.1.1.298"/>
    </reaction>
</comment>
<dbReference type="PIRSF" id="PIRSF000126">
    <property type="entry name" value="11-beta-HSD1"/>
    <property type="match status" value="1"/>
</dbReference>
<comment type="caution">
    <text evidence="12">The sequence shown here is derived from an EMBL/GenBank/DDBJ whole genome shotgun (WGS) entry which is preliminary data.</text>
</comment>
<evidence type="ECO:0000256" key="2">
    <source>
        <dbReference type="ARBA" id="ARBA00023002"/>
    </source>
</evidence>
<keyword evidence="2" id="KW-0560">Oxidoreductase</keyword>
<evidence type="ECO:0000313" key="13">
    <source>
        <dbReference type="Proteomes" id="UP001241603"/>
    </source>
</evidence>
<keyword evidence="13" id="KW-1185">Reference proteome</keyword>
<comment type="catalytic activity">
    <reaction evidence="3">
        <text>L-allo-threonine + NADP(+) = aminoacetone + CO2 + NADPH</text>
        <dbReference type="Rhea" id="RHEA:43524"/>
        <dbReference type="ChEBI" id="CHEBI:16526"/>
        <dbReference type="ChEBI" id="CHEBI:57783"/>
        <dbReference type="ChEBI" id="CHEBI:58320"/>
        <dbReference type="ChEBI" id="CHEBI:58349"/>
        <dbReference type="ChEBI" id="CHEBI:58585"/>
        <dbReference type="EC" id="1.1.1.381"/>
    </reaction>
</comment>
<dbReference type="SUPFAM" id="SSF51735">
    <property type="entry name" value="NAD(P)-binding Rossmann-fold domains"/>
    <property type="match status" value="1"/>
</dbReference>
<evidence type="ECO:0000256" key="6">
    <source>
        <dbReference type="ARBA" id="ARBA00044065"/>
    </source>
</evidence>
<dbReference type="EMBL" id="JAUSVO010000006">
    <property type="protein sequence ID" value="MDQ0439570.1"/>
    <property type="molecule type" value="Genomic_DNA"/>
</dbReference>
<dbReference type="InterPro" id="IPR020904">
    <property type="entry name" value="Sc_DH/Rdtase_CS"/>
</dbReference>
<dbReference type="Pfam" id="PF00106">
    <property type="entry name" value="adh_short"/>
    <property type="match status" value="1"/>
</dbReference>
<dbReference type="Proteomes" id="UP001241603">
    <property type="component" value="Unassembled WGS sequence"/>
</dbReference>
<gene>
    <name evidence="12" type="ORF">QO014_003976</name>
</gene>
<protein>
    <recommendedName>
        <fullName evidence="6">NADP-dependent 3-hydroxy acid dehydrogenase YdfG</fullName>
        <ecNumber evidence="4">1.1.1.298</ecNumber>
        <ecNumber evidence="5">1.1.1.381</ecNumber>
    </recommendedName>
    <alternativeName>
        <fullName evidence="8">L-allo-threonine dehydrogenase</fullName>
    </alternativeName>
    <alternativeName>
        <fullName evidence="7">Malonic semialdehyde reductase</fullName>
    </alternativeName>
</protein>
<dbReference type="EC" id="1.1.1.298" evidence="4"/>
<comment type="function">
    <text evidence="9">NADP-dependent dehydrogenase with broad substrate specificity acting on 3-hydroxy acids. Catalyzes the NADP-dependent oxidation of L-allo-threonine to L-2-amino-3-keto-butyrate, which is spontaneously decarboxylated into aminoacetone. Also acts on D-threonine, L-serine, D-serine, D-3-hydroxyisobutyrate, L-3-hydroxyisobutyrate, D-glycerate and L-glycerate. Able to catalyze the reduction of the malonic semialdehyde to 3-hydroxypropionic acid. YdfG is apparently supplementing RutE, the presumed malonic semialdehyde reductase involved in pyrimidine degradation since both are able to detoxify malonic semialdehyde.</text>
</comment>
<dbReference type="PANTHER" id="PTHR43086">
    <property type="entry name" value="VERY-LONG-CHAIN 3-OXOOACYL-COA REDUCTASE"/>
    <property type="match status" value="1"/>
</dbReference>
<evidence type="ECO:0000256" key="1">
    <source>
        <dbReference type="ARBA" id="ARBA00006484"/>
    </source>
</evidence>
<dbReference type="PANTHER" id="PTHR43086:SF3">
    <property type="entry name" value="NADP-DEPENDENT 3-HYDROXY ACID DEHYDROGENASE YDFG"/>
    <property type="match status" value="1"/>
</dbReference>
<accession>A0ABU0HCU7</accession>
<name>A0ABU0HCU7_9HYPH</name>
<evidence type="ECO:0000256" key="3">
    <source>
        <dbReference type="ARBA" id="ARBA00043812"/>
    </source>
</evidence>
<evidence type="ECO:0000256" key="10">
    <source>
        <dbReference type="ARBA" id="ARBA00047274"/>
    </source>
</evidence>
<dbReference type="PRINTS" id="PR00080">
    <property type="entry name" value="SDRFAMILY"/>
</dbReference>